<reference evidence="3 4" key="1">
    <citation type="submission" date="2017-09" db="EMBL/GenBank/DDBJ databases">
        <title>Depth-based differentiation of microbial function through sediment-hosted aquifers and enrichment of novel symbionts in the deep terrestrial subsurface.</title>
        <authorList>
            <person name="Probst A.J."/>
            <person name="Ladd B."/>
            <person name="Jarett J.K."/>
            <person name="Geller-Mcgrath D.E."/>
            <person name="Sieber C.M."/>
            <person name="Emerson J.B."/>
            <person name="Anantharaman K."/>
            <person name="Thomas B.C."/>
            <person name="Malmstrom R."/>
            <person name="Stieglmeier M."/>
            <person name="Klingl A."/>
            <person name="Woyke T."/>
            <person name="Ryan C.M."/>
            <person name="Banfield J.F."/>
        </authorList>
    </citation>
    <scope>NUCLEOTIDE SEQUENCE [LARGE SCALE GENOMIC DNA]</scope>
    <source>
        <strain evidence="3">CG11_big_fil_rev_8_21_14_0_20_37_16</strain>
    </source>
</reference>
<dbReference type="Pfam" id="PF04892">
    <property type="entry name" value="VanZ"/>
    <property type="match status" value="1"/>
</dbReference>
<feature type="transmembrane region" description="Helical" evidence="1">
    <location>
        <begin position="7"/>
        <end position="25"/>
    </location>
</feature>
<evidence type="ECO:0000256" key="1">
    <source>
        <dbReference type="SAM" id="Phobius"/>
    </source>
</evidence>
<proteinExistence type="predicted"/>
<dbReference type="NCBIfam" id="NF037970">
    <property type="entry name" value="vanZ_1"/>
    <property type="match status" value="1"/>
</dbReference>
<dbReference type="AlphaFoldDB" id="A0A2H0KN56"/>
<protein>
    <recommendedName>
        <fullName evidence="2">VanZ-like domain-containing protein</fullName>
    </recommendedName>
</protein>
<sequence length="129" mass="15480">MRKIMQIVYYWFPPLMWMGIIYFMSSQKSVSVTSDPVAEFVTFKTLHMIEYAFLFFLFYRAFHSLKNMQEYFFALYSFAIAISYSVTDELHQLLIPTRQGRIRDILFDMGGILIMYGIIRKVRLLRKLL</sequence>
<comment type="caution">
    <text evidence="3">The sequence shown here is derived from an EMBL/GenBank/DDBJ whole genome shotgun (WGS) entry which is preliminary data.</text>
</comment>
<feature type="domain" description="VanZ-like" evidence="2">
    <location>
        <begin position="15"/>
        <end position="120"/>
    </location>
</feature>
<dbReference type="Proteomes" id="UP000229497">
    <property type="component" value="Unassembled WGS sequence"/>
</dbReference>
<accession>A0A2H0KN56</accession>
<evidence type="ECO:0000313" key="3">
    <source>
        <dbReference type="EMBL" id="PIQ71973.1"/>
    </source>
</evidence>
<gene>
    <name evidence="3" type="ORF">COV87_00410</name>
</gene>
<name>A0A2H0KN56_9BACT</name>
<dbReference type="EMBL" id="PCVK01000015">
    <property type="protein sequence ID" value="PIQ71973.1"/>
    <property type="molecule type" value="Genomic_DNA"/>
</dbReference>
<feature type="transmembrane region" description="Helical" evidence="1">
    <location>
        <begin position="37"/>
        <end position="59"/>
    </location>
</feature>
<evidence type="ECO:0000313" key="4">
    <source>
        <dbReference type="Proteomes" id="UP000229497"/>
    </source>
</evidence>
<organism evidence="3 4">
    <name type="scientific">Candidatus Roizmanbacteria bacterium CG11_big_fil_rev_8_21_14_0_20_37_16</name>
    <dbReference type="NCBI Taxonomy" id="1974857"/>
    <lineage>
        <taxon>Bacteria</taxon>
        <taxon>Candidatus Roizmaniibacteriota</taxon>
    </lineage>
</organism>
<keyword evidence="1" id="KW-1133">Transmembrane helix</keyword>
<keyword evidence="1" id="KW-0472">Membrane</keyword>
<dbReference type="InterPro" id="IPR006976">
    <property type="entry name" value="VanZ-like"/>
</dbReference>
<evidence type="ECO:0000259" key="2">
    <source>
        <dbReference type="Pfam" id="PF04892"/>
    </source>
</evidence>
<keyword evidence="1" id="KW-0812">Transmembrane</keyword>
<feature type="transmembrane region" description="Helical" evidence="1">
    <location>
        <begin position="71"/>
        <end position="87"/>
    </location>
</feature>
<feature type="transmembrane region" description="Helical" evidence="1">
    <location>
        <begin position="102"/>
        <end position="119"/>
    </location>
</feature>